<keyword evidence="1 2" id="KW-0732">Signal</keyword>
<dbReference type="SUPFAM" id="SSF56925">
    <property type="entry name" value="OMPA-like"/>
    <property type="match status" value="1"/>
</dbReference>
<dbReference type="Gene3D" id="2.40.160.20">
    <property type="match status" value="1"/>
</dbReference>
<gene>
    <name evidence="4" type="ORF">Y5W_03023</name>
</gene>
<dbReference type="EMBL" id="ARXX01000056">
    <property type="protein sequence ID" value="MBF5057729.1"/>
    <property type="molecule type" value="Genomic_DNA"/>
</dbReference>
<evidence type="ECO:0000313" key="4">
    <source>
        <dbReference type="EMBL" id="MBF5057729.1"/>
    </source>
</evidence>
<accession>A0ABS0AUS8</accession>
<reference evidence="4 5" key="1">
    <citation type="submission" date="2012-09" db="EMBL/GenBank/DDBJ databases">
        <title>Genome Sequence of alkane-degrading Bacterium Alcanivorax sp. 521-1.</title>
        <authorList>
            <person name="Lai Q."/>
            <person name="Shao Z."/>
        </authorList>
    </citation>
    <scope>NUCLEOTIDE SEQUENCE [LARGE SCALE GENOMIC DNA]</scope>
    <source>
        <strain evidence="4 5">521-1</strain>
    </source>
</reference>
<evidence type="ECO:0000256" key="2">
    <source>
        <dbReference type="SAM" id="SignalP"/>
    </source>
</evidence>
<dbReference type="Pfam" id="PF13505">
    <property type="entry name" value="OMP_b-brl"/>
    <property type="match status" value="1"/>
</dbReference>
<dbReference type="Proteomes" id="UP000662703">
    <property type="component" value="Unassembled WGS sequence"/>
</dbReference>
<evidence type="ECO:0000256" key="1">
    <source>
        <dbReference type="ARBA" id="ARBA00022729"/>
    </source>
</evidence>
<evidence type="ECO:0000259" key="3">
    <source>
        <dbReference type="Pfam" id="PF13505"/>
    </source>
</evidence>
<protein>
    <recommendedName>
        <fullName evidence="3">Outer membrane protein beta-barrel domain-containing protein</fullName>
    </recommendedName>
</protein>
<dbReference type="InterPro" id="IPR011250">
    <property type="entry name" value="OMP/PagP_B-barrel"/>
</dbReference>
<feature type="domain" description="Outer membrane protein beta-barrel" evidence="3">
    <location>
        <begin position="4"/>
        <end position="198"/>
    </location>
</feature>
<dbReference type="InterPro" id="IPR027385">
    <property type="entry name" value="Beta-barrel_OMP"/>
</dbReference>
<evidence type="ECO:0000313" key="5">
    <source>
        <dbReference type="Proteomes" id="UP000662703"/>
    </source>
</evidence>
<dbReference type="RefSeq" id="WP_194865882.1">
    <property type="nucleotide sequence ID" value="NZ_ARXX01000056.1"/>
</dbReference>
<feature type="signal peptide" evidence="2">
    <location>
        <begin position="1"/>
        <end position="20"/>
    </location>
</feature>
<name>A0ABS0AUS8_9GAMM</name>
<keyword evidence="5" id="KW-1185">Reference proteome</keyword>
<sequence length="201" mass="21709">RRAATLALAMLMLAPPLARAEGLFLGAELGQAHSRVDAGDINERLARRGQAGEARVGDRRRAAGRLYAGYQWGGRWEAQLGYTDLGELAVAYDNTGPVSAAALAAATPVAGQGLEASAGHRWALNDAWTLGARLGLIHWRAELDVAGDERTRWGTGLVFGAAVERRLTDHWDATLSWTRYRLAGEDTDLPALGLRYRFAAF</sequence>
<proteinExistence type="predicted"/>
<feature type="chain" id="PRO_5046030167" description="Outer membrane protein beta-barrel domain-containing protein" evidence="2">
    <location>
        <begin position="21"/>
        <end position="201"/>
    </location>
</feature>
<comment type="caution">
    <text evidence="4">The sequence shown here is derived from an EMBL/GenBank/DDBJ whole genome shotgun (WGS) entry which is preliminary data.</text>
</comment>
<feature type="non-terminal residue" evidence="4">
    <location>
        <position position="1"/>
    </location>
</feature>
<organism evidence="4 5">
    <name type="scientific">Alloalcanivorax profundimaris</name>
    <dbReference type="NCBI Taxonomy" id="2735259"/>
    <lineage>
        <taxon>Bacteria</taxon>
        <taxon>Pseudomonadati</taxon>
        <taxon>Pseudomonadota</taxon>
        <taxon>Gammaproteobacteria</taxon>
        <taxon>Oceanospirillales</taxon>
        <taxon>Alcanivoracaceae</taxon>
        <taxon>Alloalcanivorax</taxon>
    </lineage>
</organism>